<name>A0A914QYV5_9BILA</name>
<keyword evidence="2" id="KW-1185">Reference proteome</keyword>
<sequence>MNLYNLVDDVYKSTKVPKSNYSINFCRQADGRLKTSPMFLTTFANSDETPDKSSRIGLIDFEVHVCENSTIKNEKIVVCPPTKKEEEEGFFDNTGNLIWTIVCGIGLIADIIIIVITIVYYIKTRETKKKDVREIGTET</sequence>
<organism evidence="2 3">
    <name type="scientific">Panagrolaimus davidi</name>
    <dbReference type="NCBI Taxonomy" id="227884"/>
    <lineage>
        <taxon>Eukaryota</taxon>
        <taxon>Metazoa</taxon>
        <taxon>Ecdysozoa</taxon>
        <taxon>Nematoda</taxon>
        <taxon>Chromadorea</taxon>
        <taxon>Rhabditida</taxon>
        <taxon>Tylenchina</taxon>
        <taxon>Panagrolaimomorpha</taxon>
        <taxon>Panagrolaimoidea</taxon>
        <taxon>Panagrolaimidae</taxon>
        <taxon>Panagrolaimus</taxon>
    </lineage>
</organism>
<dbReference type="WBParaSite" id="PDA_v2.g9087.t1">
    <property type="protein sequence ID" value="PDA_v2.g9087.t1"/>
    <property type="gene ID" value="PDA_v2.g9087"/>
</dbReference>
<evidence type="ECO:0000256" key="1">
    <source>
        <dbReference type="SAM" id="Phobius"/>
    </source>
</evidence>
<accession>A0A914QYV5</accession>
<keyword evidence="1" id="KW-1133">Transmembrane helix</keyword>
<evidence type="ECO:0000313" key="3">
    <source>
        <dbReference type="WBParaSite" id="PDA_v2.g9087.t1"/>
    </source>
</evidence>
<keyword evidence="1" id="KW-0472">Membrane</keyword>
<feature type="transmembrane region" description="Helical" evidence="1">
    <location>
        <begin position="97"/>
        <end position="122"/>
    </location>
</feature>
<keyword evidence="1" id="KW-0812">Transmembrane</keyword>
<evidence type="ECO:0000313" key="2">
    <source>
        <dbReference type="Proteomes" id="UP000887578"/>
    </source>
</evidence>
<protein>
    <submittedName>
        <fullName evidence="3">Uncharacterized protein</fullName>
    </submittedName>
</protein>
<proteinExistence type="predicted"/>
<dbReference type="Proteomes" id="UP000887578">
    <property type="component" value="Unplaced"/>
</dbReference>
<reference evidence="3" key="1">
    <citation type="submission" date="2022-11" db="UniProtKB">
        <authorList>
            <consortium name="WormBaseParasite"/>
        </authorList>
    </citation>
    <scope>IDENTIFICATION</scope>
</reference>
<dbReference type="AlphaFoldDB" id="A0A914QYV5"/>